<dbReference type="NCBIfam" id="NF038110">
    <property type="entry name" value="Lys_methyl_FliB"/>
    <property type="match status" value="1"/>
</dbReference>
<dbReference type="EMBL" id="SRYR01000009">
    <property type="protein sequence ID" value="TGY41135.1"/>
    <property type="molecule type" value="Genomic_DNA"/>
</dbReference>
<organism evidence="1 2">
    <name type="scientific">Clostridium sartagoforme</name>
    <dbReference type="NCBI Taxonomy" id="84031"/>
    <lineage>
        <taxon>Bacteria</taxon>
        <taxon>Bacillati</taxon>
        <taxon>Bacillota</taxon>
        <taxon>Clostridia</taxon>
        <taxon>Eubacteriales</taxon>
        <taxon>Clostridiaceae</taxon>
        <taxon>Clostridium</taxon>
    </lineage>
</organism>
<dbReference type="GO" id="GO:0032259">
    <property type="term" value="P:methylation"/>
    <property type="evidence" value="ECO:0007669"/>
    <property type="project" value="UniProtKB-KW"/>
</dbReference>
<keyword evidence="1" id="KW-0489">Methyltransferase</keyword>
<evidence type="ECO:0000313" key="2">
    <source>
        <dbReference type="Proteomes" id="UP000306888"/>
    </source>
</evidence>
<protein>
    <submittedName>
        <fullName evidence="1">Lysine-N-methylase</fullName>
    </submittedName>
</protein>
<dbReference type="OrthoDB" id="86584at2"/>
<dbReference type="RefSeq" id="WP_136007711.1">
    <property type="nucleotide sequence ID" value="NZ_SRYR01000009.1"/>
</dbReference>
<gene>
    <name evidence="1" type="ORF">E5347_13265</name>
</gene>
<proteinExistence type="predicted"/>
<reference evidence="1 2" key="1">
    <citation type="submission" date="2019-04" db="EMBL/GenBank/DDBJ databases">
        <title>Microbes associate with the intestines of laboratory mice.</title>
        <authorList>
            <person name="Navarre W."/>
            <person name="Wong E."/>
            <person name="Huang K."/>
            <person name="Tropini C."/>
            <person name="Ng K."/>
            <person name="Yu B."/>
        </authorList>
    </citation>
    <scope>NUCLEOTIDE SEQUENCE [LARGE SCALE GENOMIC DNA]</scope>
    <source>
        <strain evidence="1 2">NM50_B9-20</strain>
    </source>
</reference>
<comment type="caution">
    <text evidence="1">The sequence shown here is derived from an EMBL/GenBank/DDBJ whole genome shotgun (WGS) entry which is preliminary data.</text>
</comment>
<keyword evidence="1" id="KW-0808">Transferase</keyword>
<evidence type="ECO:0000313" key="1">
    <source>
        <dbReference type="EMBL" id="TGY41135.1"/>
    </source>
</evidence>
<keyword evidence="2" id="KW-1185">Reference proteome</keyword>
<accession>A0A4S2DH84</accession>
<dbReference type="AlphaFoldDB" id="A0A4S2DH84"/>
<dbReference type="GO" id="GO:0008168">
    <property type="term" value="F:methyltransferase activity"/>
    <property type="evidence" value="ECO:0007669"/>
    <property type="project" value="UniProtKB-KW"/>
</dbReference>
<dbReference type="Proteomes" id="UP000306888">
    <property type="component" value="Unassembled WGS sequence"/>
</dbReference>
<name>A0A4S2DH84_9CLOT</name>
<sequence length="382" mass="45448">MNKIENILKIKEYDKFKCIADKCNFTCCTGWDINVDTKTYNKWRENKDLKYLLDNVRFIKGHGKNKFLIKKETNGVCPFLSNEGLCNIVTDHGDEYLSLTCRSFPRIENDFEDVKELTLSCSCPEVVNIISHMEEKIYIESNNSLSYIEDLGCLKIRESLVNILQKEDIRIENKLILSYDMLFNMLDNDDLTYENLIEFLDNYKSKNYIKEELNKYKDYENKDTIEYLKEVNSLFIDIIENYRNVPSFKEALKDIYKFTEEINIEKFVKNWKEFKDLFKEYDNLIENCIVSKVLSSCVSDDLEEMIISFEMIILEYLLIRHAVFLRYYINIKKEISIQDVKDYIVIFSRIIGNNSEAVIEFLLDMYESEILEFDYICSLILI</sequence>